<keyword evidence="2" id="KW-1185">Reference proteome</keyword>
<dbReference type="Gramene" id="Pp3c13_23990V3.3">
    <property type="protein sequence ID" value="Pp3c13_23990V3.3"/>
    <property type="gene ID" value="Pp3c13_23990"/>
</dbReference>
<proteinExistence type="predicted"/>
<protein>
    <submittedName>
        <fullName evidence="1">Uncharacterized protein</fullName>
    </submittedName>
</protein>
<reference evidence="1" key="3">
    <citation type="submission" date="2020-12" db="UniProtKB">
        <authorList>
            <consortium name="EnsemblPlants"/>
        </authorList>
    </citation>
    <scope>IDENTIFICATION</scope>
</reference>
<dbReference type="Proteomes" id="UP000006727">
    <property type="component" value="Chromosome 13"/>
</dbReference>
<organism evidence="1 2">
    <name type="scientific">Physcomitrium patens</name>
    <name type="common">Spreading-leaved earth moss</name>
    <name type="synonym">Physcomitrella patens</name>
    <dbReference type="NCBI Taxonomy" id="3218"/>
    <lineage>
        <taxon>Eukaryota</taxon>
        <taxon>Viridiplantae</taxon>
        <taxon>Streptophyta</taxon>
        <taxon>Embryophyta</taxon>
        <taxon>Bryophyta</taxon>
        <taxon>Bryophytina</taxon>
        <taxon>Bryopsida</taxon>
        <taxon>Funariidae</taxon>
        <taxon>Funariales</taxon>
        <taxon>Funariaceae</taxon>
        <taxon>Physcomitrium</taxon>
    </lineage>
</organism>
<evidence type="ECO:0000313" key="2">
    <source>
        <dbReference type="Proteomes" id="UP000006727"/>
    </source>
</evidence>
<accession>A0A7I4F351</accession>
<dbReference type="EnsemblPlants" id="Pp3c13_23990V3.3">
    <property type="protein sequence ID" value="Pp3c13_23990V3.3"/>
    <property type="gene ID" value="Pp3c13_23990"/>
</dbReference>
<sequence>MVGARVGRSDYPPHL</sequence>
<reference evidence="1 2" key="2">
    <citation type="journal article" date="2018" name="Plant J.">
        <title>The Physcomitrella patens chromosome-scale assembly reveals moss genome structure and evolution.</title>
        <authorList>
            <person name="Lang D."/>
            <person name="Ullrich K.K."/>
            <person name="Murat F."/>
            <person name="Fuchs J."/>
            <person name="Jenkins J."/>
            <person name="Haas F.B."/>
            <person name="Piednoel M."/>
            <person name="Gundlach H."/>
            <person name="Van Bel M."/>
            <person name="Meyberg R."/>
            <person name="Vives C."/>
            <person name="Morata J."/>
            <person name="Symeonidi A."/>
            <person name="Hiss M."/>
            <person name="Muchero W."/>
            <person name="Kamisugi Y."/>
            <person name="Saleh O."/>
            <person name="Blanc G."/>
            <person name="Decker E.L."/>
            <person name="van Gessel N."/>
            <person name="Grimwood J."/>
            <person name="Hayes R.D."/>
            <person name="Graham S.W."/>
            <person name="Gunter L.E."/>
            <person name="McDaniel S.F."/>
            <person name="Hoernstein S.N.W."/>
            <person name="Larsson A."/>
            <person name="Li F.W."/>
            <person name="Perroud P.F."/>
            <person name="Phillips J."/>
            <person name="Ranjan P."/>
            <person name="Rokshar D.S."/>
            <person name="Rothfels C.J."/>
            <person name="Schneider L."/>
            <person name="Shu S."/>
            <person name="Stevenson D.W."/>
            <person name="Thummler F."/>
            <person name="Tillich M."/>
            <person name="Villarreal Aguilar J.C."/>
            <person name="Widiez T."/>
            <person name="Wong G.K."/>
            <person name="Wymore A."/>
            <person name="Zhang Y."/>
            <person name="Zimmer A.D."/>
            <person name="Quatrano R.S."/>
            <person name="Mayer K.F.X."/>
            <person name="Goodstein D."/>
            <person name="Casacuberta J.M."/>
            <person name="Vandepoele K."/>
            <person name="Reski R."/>
            <person name="Cuming A.C."/>
            <person name="Tuskan G.A."/>
            <person name="Maumus F."/>
            <person name="Salse J."/>
            <person name="Schmutz J."/>
            <person name="Rensing S.A."/>
        </authorList>
    </citation>
    <scope>NUCLEOTIDE SEQUENCE [LARGE SCALE GENOMIC DNA]</scope>
    <source>
        <strain evidence="1 2">cv. Gransden 2004</strain>
    </source>
</reference>
<reference evidence="1 2" key="1">
    <citation type="journal article" date="2008" name="Science">
        <title>The Physcomitrella genome reveals evolutionary insights into the conquest of land by plants.</title>
        <authorList>
            <person name="Rensing S."/>
            <person name="Lang D."/>
            <person name="Zimmer A."/>
            <person name="Terry A."/>
            <person name="Salamov A."/>
            <person name="Shapiro H."/>
            <person name="Nishiyama T."/>
            <person name="Perroud P.-F."/>
            <person name="Lindquist E."/>
            <person name="Kamisugi Y."/>
            <person name="Tanahashi T."/>
            <person name="Sakakibara K."/>
            <person name="Fujita T."/>
            <person name="Oishi K."/>
            <person name="Shin-I T."/>
            <person name="Kuroki Y."/>
            <person name="Toyoda A."/>
            <person name="Suzuki Y."/>
            <person name="Hashimoto A."/>
            <person name="Yamaguchi K."/>
            <person name="Sugano A."/>
            <person name="Kohara Y."/>
            <person name="Fujiyama A."/>
            <person name="Anterola A."/>
            <person name="Aoki S."/>
            <person name="Ashton N."/>
            <person name="Barbazuk W.B."/>
            <person name="Barker E."/>
            <person name="Bennetzen J."/>
            <person name="Bezanilla M."/>
            <person name="Blankenship R."/>
            <person name="Cho S.H."/>
            <person name="Dutcher S."/>
            <person name="Estelle M."/>
            <person name="Fawcett J.A."/>
            <person name="Gundlach H."/>
            <person name="Hanada K."/>
            <person name="Heyl A."/>
            <person name="Hicks K.A."/>
            <person name="Hugh J."/>
            <person name="Lohr M."/>
            <person name="Mayer K."/>
            <person name="Melkozernov A."/>
            <person name="Murata T."/>
            <person name="Nelson D."/>
            <person name="Pils B."/>
            <person name="Prigge M."/>
            <person name="Reiss B."/>
            <person name="Renner T."/>
            <person name="Rombauts S."/>
            <person name="Rushton P."/>
            <person name="Sanderfoot A."/>
            <person name="Schween G."/>
            <person name="Shiu S.-H."/>
            <person name="Stueber K."/>
            <person name="Theodoulou F.L."/>
            <person name="Tu H."/>
            <person name="Van de Peer Y."/>
            <person name="Verrier P.J."/>
            <person name="Waters E."/>
            <person name="Wood A."/>
            <person name="Yang L."/>
            <person name="Cove D."/>
            <person name="Cuming A."/>
            <person name="Hasebe M."/>
            <person name="Lucas S."/>
            <person name="Mishler D.B."/>
            <person name="Reski R."/>
            <person name="Grigoriev I."/>
            <person name="Quatrano R.S."/>
            <person name="Boore J.L."/>
        </authorList>
    </citation>
    <scope>NUCLEOTIDE SEQUENCE [LARGE SCALE GENOMIC DNA]</scope>
    <source>
        <strain evidence="1 2">cv. Gransden 2004</strain>
    </source>
</reference>
<evidence type="ECO:0000313" key="1">
    <source>
        <dbReference type="EnsemblPlants" id="Pp3c13_23990V3.3"/>
    </source>
</evidence>
<name>A0A7I4F351_PHYPA</name>
<dbReference type="EMBL" id="ABEU02000013">
    <property type="status" value="NOT_ANNOTATED_CDS"/>
    <property type="molecule type" value="Genomic_DNA"/>
</dbReference>